<dbReference type="Proteomes" id="UP000177061">
    <property type="component" value="Unassembled WGS sequence"/>
</dbReference>
<protein>
    <submittedName>
        <fullName evidence="1">Uncharacterized protein</fullName>
    </submittedName>
</protein>
<comment type="caution">
    <text evidence="1">The sequence shown here is derived from an EMBL/GenBank/DDBJ whole genome shotgun (WGS) entry which is preliminary data.</text>
</comment>
<organism evidence="1 2">
    <name type="scientific">Candidatus Portnoybacteria bacterium RIFCSPHIGHO2_12_FULL_38_9</name>
    <dbReference type="NCBI Taxonomy" id="1801997"/>
    <lineage>
        <taxon>Bacteria</taxon>
        <taxon>Candidatus Portnoyibacteriota</taxon>
    </lineage>
</organism>
<name>A0A1G2FG11_9BACT</name>
<reference evidence="1 2" key="1">
    <citation type="journal article" date="2016" name="Nat. Commun.">
        <title>Thousands of microbial genomes shed light on interconnected biogeochemical processes in an aquifer system.</title>
        <authorList>
            <person name="Anantharaman K."/>
            <person name="Brown C.T."/>
            <person name="Hug L.A."/>
            <person name="Sharon I."/>
            <person name="Castelle C.J."/>
            <person name="Probst A.J."/>
            <person name="Thomas B.C."/>
            <person name="Singh A."/>
            <person name="Wilkins M.J."/>
            <person name="Karaoz U."/>
            <person name="Brodie E.L."/>
            <person name="Williams K.H."/>
            <person name="Hubbard S.S."/>
            <person name="Banfield J.F."/>
        </authorList>
    </citation>
    <scope>NUCLEOTIDE SEQUENCE [LARGE SCALE GENOMIC DNA]</scope>
</reference>
<dbReference type="EMBL" id="MHNB01000022">
    <property type="protein sequence ID" value="OGZ36742.1"/>
    <property type="molecule type" value="Genomic_DNA"/>
</dbReference>
<dbReference type="STRING" id="1801997.A3J64_03365"/>
<sequence length="61" mass="7462">MSNDLVKINRKLLELLCPERGYFGRVFTWGKDQQNMNLSVMNYQKIFFQHCKICQRYKEEK</sequence>
<evidence type="ECO:0000313" key="2">
    <source>
        <dbReference type="Proteomes" id="UP000177061"/>
    </source>
</evidence>
<dbReference type="AlphaFoldDB" id="A0A1G2FG11"/>
<gene>
    <name evidence="1" type="ORF">A3J64_03365</name>
</gene>
<accession>A0A1G2FG11</accession>
<proteinExistence type="predicted"/>
<evidence type="ECO:0000313" key="1">
    <source>
        <dbReference type="EMBL" id="OGZ36742.1"/>
    </source>
</evidence>